<name>A0A814NC70_ADIRI</name>
<dbReference type="SUPFAM" id="SSF81321">
    <property type="entry name" value="Family A G protein-coupled receptor-like"/>
    <property type="match status" value="1"/>
</dbReference>
<feature type="transmembrane region" description="Helical" evidence="5">
    <location>
        <begin position="254"/>
        <end position="279"/>
    </location>
</feature>
<comment type="caution">
    <text evidence="7">The sequence shown here is derived from an EMBL/GenBank/DDBJ whole genome shotgun (WGS) entry which is preliminary data.</text>
</comment>
<comment type="subcellular location">
    <subcellularLocation>
        <location evidence="1">Membrane</location>
    </subcellularLocation>
</comment>
<evidence type="ECO:0000313" key="8">
    <source>
        <dbReference type="Proteomes" id="UP000663828"/>
    </source>
</evidence>
<keyword evidence="8" id="KW-1185">Reference proteome</keyword>
<feature type="transmembrane region" description="Helical" evidence="5">
    <location>
        <begin position="162"/>
        <end position="180"/>
    </location>
</feature>
<evidence type="ECO:0000256" key="2">
    <source>
        <dbReference type="ARBA" id="ARBA00022692"/>
    </source>
</evidence>
<feature type="transmembrane region" description="Helical" evidence="5">
    <location>
        <begin position="299"/>
        <end position="319"/>
    </location>
</feature>
<keyword evidence="2 5" id="KW-0812">Transmembrane</keyword>
<dbReference type="EMBL" id="CAJNOR010001170">
    <property type="protein sequence ID" value="CAF1090165.1"/>
    <property type="molecule type" value="Genomic_DNA"/>
</dbReference>
<evidence type="ECO:0000256" key="5">
    <source>
        <dbReference type="SAM" id="Phobius"/>
    </source>
</evidence>
<dbReference type="PANTHER" id="PTHR46641">
    <property type="entry name" value="FMRFAMIDE RECEPTOR-RELATED"/>
    <property type="match status" value="1"/>
</dbReference>
<keyword evidence="4 5" id="KW-0472">Membrane</keyword>
<dbReference type="GO" id="GO:0016020">
    <property type="term" value="C:membrane"/>
    <property type="evidence" value="ECO:0007669"/>
    <property type="project" value="UniProtKB-SubCell"/>
</dbReference>
<evidence type="ECO:0000256" key="1">
    <source>
        <dbReference type="ARBA" id="ARBA00004370"/>
    </source>
</evidence>
<feature type="transmembrane region" description="Helical" evidence="5">
    <location>
        <begin position="77"/>
        <end position="101"/>
    </location>
</feature>
<dbReference type="CDD" id="cd14978">
    <property type="entry name" value="7tmA_FMRFamide_R-like"/>
    <property type="match status" value="1"/>
</dbReference>
<feature type="domain" description="G-protein coupled receptors family 1 profile" evidence="6">
    <location>
        <begin position="56"/>
        <end position="312"/>
    </location>
</feature>
<evidence type="ECO:0000256" key="3">
    <source>
        <dbReference type="ARBA" id="ARBA00022989"/>
    </source>
</evidence>
<dbReference type="PANTHER" id="PTHR46641:SF2">
    <property type="entry name" value="FMRFAMIDE RECEPTOR"/>
    <property type="match status" value="1"/>
</dbReference>
<proteinExistence type="predicted"/>
<gene>
    <name evidence="7" type="ORF">XAT740_LOCUS17793</name>
</gene>
<reference evidence="7" key="1">
    <citation type="submission" date="2021-02" db="EMBL/GenBank/DDBJ databases">
        <authorList>
            <person name="Nowell W R."/>
        </authorList>
    </citation>
    <scope>NUCLEOTIDE SEQUENCE</scope>
</reference>
<evidence type="ECO:0000313" key="7">
    <source>
        <dbReference type="EMBL" id="CAF1090165.1"/>
    </source>
</evidence>
<dbReference type="GO" id="GO:0004930">
    <property type="term" value="F:G protein-coupled receptor activity"/>
    <property type="evidence" value="ECO:0007669"/>
    <property type="project" value="InterPro"/>
</dbReference>
<feature type="non-terminal residue" evidence="7">
    <location>
        <position position="1"/>
    </location>
</feature>
<accession>A0A814NC70</accession>
<dbReference type="InterPro" id="IPR017452">
    <property type="entry name" value="GPCR_Rhodpsn_7TM"/>
</dbReference>
<dbReference type="Gene3D" id="1.20.1070.10">
    <property type="entry name" value="Rhodopsin 7-helix transmembrane proteins"/>
    <property type="match status" value="1"/>
</dbReference>
<sequence>IPNLIDHSIGLFCYRKTVMSNLAENSSFNDKLMFENVQIIFGIYLIPIICIPGLICNILCIIVFITHTMQRLLTTQFLLYLTISDTIKLSNDLLYSIVLIIQMFDQHLGKKLFLILYRYCHYINTVSTLSTAWLTLIVAIERYILCTTNSQRRVLIQKNSRLICNLIIFVSLLVSLPVSFRYEIVPVSSNDTTTSSESIQLTSFGSSRSFRLYSILTDLIRAIFPSLLLFYLNTRIIYLLIRMKSSTGTAFSRLTLSLIVIIGCFICCYFPDALLSLVLDMGYINETYRRRTIREITDFCVTLNSAINFAIYFSISYTFRRAVFRLFQRQSRKTYYPTTYEDLIQRHQYQPRSLCKHGTPL</sequence>
<feature type="transmembrane region" description="Helical" evidence="5">
    <location>
        <begin position="121"/>
        <end position="141"/>
    </location>
</feature>
<dbReference type="InterPro" id="IPR000276">
    <property type="entry name" value="GPCR_Rhodpsn"/>
</dbReference>
<organism evidence="7 8">
    <name type="scientific">Adineta ricciae</name>
    <name type="common">Rotifer</name>
    <dbReference type="NCBI Taxonomy" id="249248"/>
    <lineage>
        <taxon>Eukaryota</taxon>
        <taxon>Metazoa</taxon>
        <taxon>Spiralia</taxon>
        <taxon>Gnathifera</taxon>
        <taxon>Rotifera</taxon>
        <taxon>Eurotatoria</taxon>
        <taxon>Bdelloidea</taxon>
        <taxon>Adinetida</taxon>
        <taxon>Adinetidae</taxon>
        <taxon>Adineta</taxon>
    </lineage>
</organism>
<feature type="transmembrane region" description="Helical" evidence="5">
    <location>
        <begin position="212"/>
        <end position="233"/>
    </location>
</feature>
<dbReference type="Proteomes" id="UP000663828">
    <property type="component" value="Unassembled WGS sequence"/>
</dbReference>
<evidence type="ECO:0000259" key="6">
    <source>
        <dbReference type="PROSITE" id="PS50262"/>
    </source>
</evidence>
<dbReference type="InterPro" id="IPR052954">
    <property type="entry name" value="GPCR-Ligand_Int"/>
</dbReference>
<dbReference type="Pfam" id="PF00001">
    <property type="entry name" value="7tm_1"/>
    <property type="match status" value="1"/>
</dbReference>
<keyword evidence="3 5" id="KW-1133">Transmembrane helix</keyword>
<protein>
    <recommendedName>
        <fullName evidence="6">G-protein coupled receptors family 1 profile domain-containing protein</fullName>
    </recommendedName>
</protein>
<evidence type="ECO:0000256" key="4">
    <source>
        <dbReference type="ARBA" id="ARBA00023136"/>
    </source>
</evidence>
<dbReference type="PROSITE" id="PS50262">
    <property type="entry name" value="G_PROTEIN_RECEP_F1_2"/>
    <property type="match status" value="1"/>
</dbReference>
<dbReference type="AlphaFoldDB" id="A0A814NC70"/>
<dbReference type="PRINTS" id="PR00237">
    <property type="entry name" value="GPCRRHODOPSN"/>
</dbReference>
<feature type="transmembrane region" description="Helical" evidence="5">
    <location>
        <begin position="39"/>
        <end position="65"/>
    </location>
</feature>